<comment type="caution">
    <text evidence="3">The sequence shown here is derived from an EMBL/GenBank/DDBJ whole genome shotgun (WGS) entry which is preliminary data.</text>
</comment>
<organism evidence="3 4">
    <name type="scientific">Scopulibacillus darangshiensis</name>
    <dbReference type="NCBI Taxonomy" id="442528"/>
    <lineage>
        <taxon>Bacteria</taxon>
        <taxon>Bacillati</taxon>
        <taxon>Bacillota</taxon>
        <taxon>Bacilli</taxon>
        <taxon>Bacillales</taxon>
        <taxon>Sporolactobacillaceae</taxon>
        <taxon>Scopulibacillus</taxon>
    </lineage>
</organism>
<dbReference type="Gene3D" id="3.10.450.40">
    <property type="match status" value="1"/>
</dbReference>
<evidence type="ECO:0000256" key="1">
    <source>
        <dbReference type="SAM" id="MobiDB-lite"/>
    </source>
</evidence>
<keyword evidence="4" id="KW-1185">Reference proteome</keyword>
<dbReference type="RefSeq" id="WP_132746877.1">
    <property type="nucleotide sequence ID" value="NZ_SLXK01000023.1"/>
</dbReference>
<sequence>MYKKPLLIAGLSFAIVGGGIAFQSFHFPVTDAHASTKIAANHSHKGDGDGEMADDQKQVKQDKGDGDGEVADDQEQVKEDKGDGDGEVSDAKEQQQLKKAAKISKEAAVKTALASVKGQVKQVELENENGRVNFNVVIKNNNTVKEVKVDATNGSLLKIESGDKDNEKE</sequence>
<proteinExistence type="predicted"/>
<dbReference type="AlphaFoldDB" id="A0A4R2NSC7"/>
<reference evidence="3 4" key="1">
    <citation type="submission" date="2019-03" db="EMBL/GenBank/DDBJ databases">
        <title>Genomic Encyclopedia of Type Strains, Phase IV (KMG-IV): sequencing the most valuable type-strain genomes for metagenomic binning, comparative biology and taxonomic classification.</title>
        <authorList>
            <person name="Goeker M."/>
        </authorList>
    </citation>
    <scope>NUCLEOTIDE SEQUENCE [LARGE SCALE GENOMIC DNA]</scope>
    <source>
        <strain evidence="3 4">DSM 19377</strain>
    </source>
</reference>
<dbReference type="Proteomes" id="UP000295416">
    <property type="component" value="Unassembled WGS sequence"/>
</dbReference>
<evidence type="ECO:0000313" key="4">
    <source>
        <dbReference type="Proteomes" id="UP000295416"/>
    </source>
</evidence>
<name>A0A4R2NSC7_9BACL</name>
<accession>A0A4R2NSC7</accession>
<evidence type="ECO:0000259" key="2">
    <source>
        <dbReference type="Pfam" id="PF03413"/>
    </source>
</evidence>
<feature type="compositionally biased region" description="Basic and acidic residues" evidence="1">
    <location>
        <begin position="75"/>
        <end position="96"/>
    </location>
</feature>
<feature type="compositionally biased region" description="Basic and acidic residues" evidence="1">
    <location>
        <begin position="44"/>
        <end position="66"/>
    </location>
</feature>
<feature type="domain" description="PepSY" evidence="2">
    <location>
        <begin position="102"/>
        <end position="160"/>
    </location>
</feature>
<dbReference type="Pfam" id="PF03413">
    <property type="entry name" value="PepSY"/>
    <property type="match status" value="1"/>
</dbReference>
<gene>
    <name evidence="3" type="ORF">EV207_12314</name>
</gene>
<dbReference type="InterPro" id="IPR025711">
    <property type="entry name" value="PepSY"/>
</dbReference>
<dbReference type="EMBL" id="SLXK01000023">
    <property type="protein sequence ID" value="TCP24843.1"/>
    <property type="molecule type" value="Genomic_DNA"/>
</dbReference>
<evidence type="ECO:0000313" key="3">
    <source>
        <dbReference type="EMBL" id="TCP24843.1"/>
    </source>
</evidence>
<protein>
    <submittedName>
        <fullName evidence="3">Putative membrane protein YkoI</fullName>
    </submittedName>
</protein>
<feature type="region of interest" description="Disordered" evidence="1">
    <location>
        <begin position="39"/>
        <end position="97"/>
    </location>
</feature>